<evidence type="ECO:0000313" key="3">
    <source>
        <dbReference type="Proteomes" id="UP001152747"/>
    </source>
</evidence>
<gene>
    <name evidence="2" type="ORF">CAMP_LOCUS9590</name>
</gene>
<evidence type="ECO:0000256" key="1">
    <source>
        <dbReference type="SAM" id="MobiDB-lite"/>
    </source>
</evidence>
<evidence type="ECO:0000313" key="2">
    <source>
        <dbReference type="EMBL" id="CAI5446953.1"/>
    </source>
</evidence>
<dbReference type="AlphaFoldDB" id="A0A9P1IM95"/>
<dbReference type="Proteomes" id="UP001152747">
    <property type="component" value="Unassembled WGS sequence"/>
</dbReference>
<feature type="compositionally biased region" description="Basic and acidic residues" evidence="1">
    <location>
        <begin position="97"/>
        <end position="165"/>
    </location>
</feature>
<keyword evidence="3" id="KW-1185">Reference proteome</keyword>
<accession>A0A9P1IM95</accession>
<protein>
    <submittedName>
        <fullName evidence="2">Uncharacterized protein</fullName>
    </submittedName>
</protein>
<proteinExistence type="predicted"/>
<reference evidence="2" key="1">
    <citation type="submission" date="2022-11" db="EMBL/GenBank/DDBJ databases">
        <authorList>
            <person name="Kikuchi T."/>
        </authorList>
    </citation>
    <scope>NUCLEOTIDE SEQUENCE</scope>
    <source>
        <strain evidence="2">PS1010</strain>
    </source>
</reference>
<organism evidence="2 3">
    <name type="scientific">Caenorhabditis angaria</name>
    <dbReference type="NCBI Taxonomy" id="860376"/>
    <lineage>
        <taxon>Eukaryota</taxon>
        <taxon>Metazoa</taxon>
        <taxon>Ecdysozoa</taxon>
        <taxon>Nematoda</taxon>
        <taxon>Chromadorea</taxon>
        <taxon>Rhabditida</taxon>
        <taxon>Rhabditina</taxon>
        <taxon>Rhabditomorpha</taxon>
        <taxon>Rhabditoidea</taxon>
        <taxon>Rhabditidae</taxon>
        <taxon>Peloderinae</taxon>
        <taxon>Caenorhabditis</taxon>
    </lineage>
</organism>
<dbReference type="EMBL" id="CANHGI010000004">
    <property type="protein sequence ID" value="CAI5446953.1"/>
    <property type="molecule type" value="Genomic_DNA"/>
</dbReference>
<feature type="region of interest" description="Disordered" evidence="1">
    <location>
        <begin position="97"/>
        <end position="175"/>
    </location>
</feature>
<comment type="caution">
    <text evidence="2">The sequence shown here is derived from an EMBL/GenBank/DDBJ whole genome shotgun (WGS) entry which is preliminary data.</text>
</comment>
<sequence>MPTADGQTVYGVKLDCEMPFANIIKPSLARVLKKTPSEREKMTSLEKAEEISPSAYVMEAAKLRIEYTDEEFARMVDDEDYADKLERQKLEEAAKKLKEAKKNEKEEESGKKEKKDEKEEESGKKEKKDEKSVKKAKKDEKSKKSEKKQVGKKDDGKGRKNAGKDGKRKGKKRVGTFDKDGLLMGRFTLHSMPQHMLVYNGSAQNPAENDGKDGKKAAKNVYSYSLCWLREDFVFNSTFTNLPALLVFSYE</sequence>
<name>A0A9P1IM95_9PELO</name>